<dbReference type="InterPro" id="IPR036047">
    <property type="entry name" value="F-box-like_dom_sf"/>
</dbReference>
<dbReference type="SUPFAM" id="SSF81383">
    <property type="entry name" value="F-box domain"/>
    <property type="match status" value="1"/>
</dbReference>
<dbReference type="RefSeq" id="XP_016229025.1">
    <property type="nucleotide sequence ID" value="XM_016365376.1"/>
</dbReference>
<dbReference type="EMBL" id="KN847520">
    <property type="protein sequence ID" value="KIV97451.1"/>
    <property type="molecule type" value="Genomic_DNA"/>
</dbReference>
<evidence type="ECO:0000313" key="4">
    <source>
        <dbReference type="Proteomes" id="UP000054302"/>
    </source>
</evidence>
<name>A0A0D1YA05_EXOME</name>
<dbReference type="STRING" id="212818.A0A0D1YA05"/>
<organism evidence="3 4">
    <name type="scientific">Exophiala mesophila</name>
    <name type="common">Black yeast-like fungus</name>
    <dbReference type="NCBI Taxonomy" id="212818"/>
    <lineage>
        <taxon>Eukaryota</taxon>
        <taxon>Fungi</taxon>
        <taxon>Dikarya</taxon>
        <taxon>Ascomycota</taxon>
        <taxon>Pezizomycotina</taxon>
        <taxon>Eurotiomycetes</taxon>
        <taxon>Chaetothyriomycetidae</taxon>
        <taxon>Chaetothyriales</taxon>
        <taxon>Herpotrichiellaceae</taxon>
        <taxon>Exophiala</taxon>
    </lineage>
</organism>
<accession>A0A0D1YA05</accession>
<evidence type="ECO:0000313" key="3">
    <source>
        <dbReference type="EMBL" id="KIV97451.1"/>
    </source>
</evidence>
<dbReference type="HOGENOM" id="CLU_047427_1_0_1"/>
<sequence length="376" mass="43183">MPHGSAVGQTTPQSQASDTNEQVTIIFPGERSKKTSNGRKQAAPSVTSESVDSEADLEPLVDTTAALTLTSKKTLRLKRRQEKKQSQKKAFSHDVHSFLDLPGDLMIAVLSYLKPSEIYRLLRLNHATRRFILDNISPITTQVMNRRFWVLKQCFPVPVALDAVPEFAQHAVLSQAWQDRLRIHKNPYQHVQAIDPQSVCTCMSCALAWNNLCIVLDLAHWQTNLENREPIPIIARGSTPEWNVKLLDDNARIVRLAMKSPLAHARILQTHLDTTTRAIIRSGRWRKKGEKTTTPRPRLYHLTDSEAADGYDTYLERSGPPSYEPIYMRDNYYSIEAFVPNRKWDKTEQVWKYYSKWPKPHEDSLNWLVARFMPKS</sequence>
<dbReference type="VEuPathDB" id="FungiDB:PV10_01202"/>
<evidence type="ECO:0000259" key="2">
    <source>
        <dbReference type="PROSITE" id="PS50181"/>
    </source>
</evidence>
<evidence type="ECO:0000256" key="1">
    <source>
        <dbReference type="SAM" id="MobiDB-lite"/>
    </source>
</evidence>
<dbReference type="PROSITE" id="PS50181">
    <property type="entry name" value="FBOX"/>
    <property type="match status" value="1"/>
</dbReference>
<dbReference type="InterPro" id="IPR001810">
    <property type="entry name" value="F-box_dom"/>
</dbReference>
<feature type="domain" description="F-box" evidence="2">
    <location>
        <begin position="95"/>
        <end position="143"/>
    </location>
</feature>
<keyword evidence="4" id="KW-1185">Reference proteome</keyword>
<dbReference type="Proteomes" id="UP000054302">
    <property type="component" value="Unassembled WGS sequence"/>
</dbReference>
<feature type="region of interest" description="Disordered" evidence="1">
    <location>
        <begin position="1"/>
        <end position="55"/>
    </location>
</feature>
<proteinExistence type="predicted"/>
<reference evidence="3 4" key="1">
    <citation type="submission" date="2015-01" db="EMBL/GenBank/DDBJ databases">
        <title>The Genome Sequence of Exophiala mesophila CBS40295.</title>
        <authorList>
            <consortium name="The Broad Institute Genomics Platform"/>
            <person name="Cuomo C."/>
            <person name="de Hoog S."/>
            <person name="Gorbushina A."/>
            <person name="Stielow B."/>
            <person name="Teixiera M."/>
            <person name="Abouelleil A."/>
            <person name="Chapman S.B."/>
            <person name="Priest M."/>
            <person name="Young S.K."/>
            <person name="Wortman J."/>
            <person name="Nusbaum C."/>
            <person name="Birren B."/>
        </authorList>
    </citation>
    <scope>NUCLEOTIDE SEQUENCE [LARGE SCALE GENOMIC DNA]</scope>
    <source>
        <strain evidence="3 4">CBS 40295</strain>
    </source>
</reference>
<dbReference type="OMA" id="YYMLEAY"/>
<dbReference type="OrthoDB" id="3642468at2759"/>
<feature type="compositionally biased region" description="Polar residues" evidence="1">
    <location>
        <begin position="7"/>
        <end position="23"/>
    </location>
</feature>
<protein>
    <recommendedName>
        <fullName evidence="2">F-box domain-containing protein</fullName>
    </recommendedName>
</protein>
<gene>
    <name evidence="3" type="ORF">PV10_01202</name>
</gene>
<dbReference type="GeneID" id="27319047"/>
<dbReference type="AlphaFoldDB" id="A0A0D1YA05"/>